<dbReference type="OMA" id="IEIAWER"/>
<dbReference type="Pfam" id="PF25210">
    <property type="entry name" value="Kelch_FKB95"/>
    <property type="match status" value="1"/>
</dbReference>
<evidence type="ECO:0000313" key="4">
    <source>
        <dbReference type="EMBL" id="CAD5319136.1"/>
    </source>
</evidence>
<evidence type="ECO:0000259" key="2">
    <source>
        <dbReference type="Pfam" id="PF00646"/>
    </source>
</evidence>
<dbReference type="KEGG" id="ath:AT2G21680"/>
<reference evidence="4 7" key="2">
    <citation type="submission" date="2020-09" db="EMBL/GenBank/DDBJ databases">
        <authorList>
            <person name="Ashkenazy H."/>
        </authorList>
    </citation>
    <scope>NUCLEOTIDE SEQUENCE [LARGE SCALE GENOMIC DNA]</scope>
    <source>
        <strain evidence="7">cv. Cdm-0</strain>
    </source>
</reference>
<evidence type="ECO:0000256" key="1">
    <source>
        <dbReference type="SAM" id="MobiDB-lite"/>
    </source>
</evidence>
<reference evidence="5 6" key="1">
    <citation type="submission" date="2019-11" db="EMBL/GenBank/DDBJ databases">
        <authorList>
            <person name="Jiao W.-B."/>
            <person name="Schneeberger K."/>
        </authorList>
    </citation>
    <scope>NUCLEOTIDE SEQUENCE [LARGE SCALE GENOMIC DNA]</scope>
    <source>
        <strain evidence="6">cv. An-1</strain>
    </source>
</reference>
<dbReference type="Gene3D" id="2.120.10.80">
    <property type="entry name" value="Kelch-type beta propeller"/>
    <property type="match status" value="1"/>
</dbReference>
<protein>
    <submittedName>
        <fullName evidence="4">(thale cress) hypothetical protein</fullName>
    </submittedName>
</protein>
<feature type="compositionally biased region" description="Basic and acidic residues" evidence="1">
    <location>
        <begin position="17"/>
        <end position="29"/>
    </location>
</feature>
<dbReference type="RefSeq" id="NP_179761.4">
    <property type="nucleotide sequence ID" value="NM_127739.4"/>
</dbReference>
<dbReference type="InterPro" id="IPR015915">
    <property type="entry name" value="Kelch-typ_b-propeller"/>
</dbReference>
<dbReference type="EMBL" id="LR881467">
    <property type="protein sequence ID" value="CAD5319136.1"/>
    <property type="molecule type" value="Genomic_DNA"/>
</dbReference>
<dbReference type="PANTHER" id="PTHR24414">
    <property type="entry name" value="F-BOX/KELCH-REPEAT PROTEIN SKIP4"/>
    <property type="match status" value="1"/>
</dbReference>
<feature type="region of interest" description="Disordered" evidence="1">
    <location>
        <begin position="1"/>
        <end position="32"/>
    </location>
</feature>
<feature type="domain" description="F-box" evidence="2">
    <location>
        <begin position="42"/>
        <end position="77"/>
    </location>
</feature>
<evidence type="ECO:0000313" key="5">
    <source>
        <dbReference type="EMBL" id="VYS53085.1"/>
    </source>
</evidence>
<name>A0A654EW39_ARATH</name>
<dbReference type="EMBL" id="CACRSJ010000105">
    <property type="protein sequence ID" value="VYS53085.1"/>
    <property type="molecule type" value="Genomic_DNA"/>
</dbReference>
<evidence type="ECO:0000313" key="6">
    <source>
        <dbReference type="Proteomes" id="UP000426265"/>
    </source>
</evidence>
<evidence type="ECO:0000259" key="3">
    <source>
        <dbReference type="Pfam" id="PF25210"/>
    </source>
</evidence>
<dbReference type="Proteomes" id="UP000516314">
    <property type="component" value="Chromosome 2"/>
</dbReference>
<dbReference type="PANTHER" id="PTHR24414:SF65">
    <property type="entry name" value="F-BOX DOMAIN-CONTAINING PROTEIN"/>
    <property type="match status" value="1"/>
</dbReference>
<proteinExistence type="predicted"/>
<dbReference type="InterPro" id="IPR001810">
    <property type="entry name" value="F-box_dom"/>
</dbReference>
<dbReference type="SMR" id="A0A654EW39"/>
<evidence type="ECO:0000313" key="7">
    <source>
        <dbReference type="Proteomes" id="UP000516314"/>
    </source>
</evidence>
<dbReference type="ExpressionAtlas" id="A0A654EW39">
    <property type="expression patterns" value="differential"/>
</dbReference>
<dbReference type="Pfam" id="PF00646">
    <property type="entry name" value="F-box"/>
    <property type="match status" value="1"/>
</dbReference>
<gene>
    <name evidence="5" type="ORF">AN1_LOCUS8546</name>
    <name evidence="4" type="ORF">AT9943_LOCUS7330</name>
</gene>
<dbReference type="SUPFAM" id="SSF117281">
    <property type="entry name" value="Kelch motif"/>
    <property type="match status" value="1"/>
</dbReference>
<organism evidence="5 6">
    <name type="scientific">Arabidopsis thaliana</name>
    <name type="common">Mouse-ear cress</name>
    <dbReference type="NCBI Taxonomy" id="3702"/>
    <lineage>
        <taxon>Eukaryota</taxon>
        <taxon>Viridiplantae</taxon>
        <taxon>Streptophyta</taxon>
        <taxon>Embryophyta</taxon>
        <taxon>Tracheophyta</taxon>
        <taxon>Spermatophyta</taxon>
        <taxon>Magnoliopsida</taxon>
        <taxon>eudicotyledons</taxon>
        <taxon>Gunneridae</taxon>
        <taxon>Pentapetalae</taxon>
        <taxon>rosids</taxon>
        <taxon>malvids</taxon>
        <taxon>Brassicales</taxon>
        <taxon>Brassicaceae</taxon>
        <taxon>Camelineae</taxon>
        <taxon>Arabidopsis</taxon>
    </lineage>
</organism>
<dbReference type="InterPro" id="IPR050354">
    <property type="entry name" value="F-box/kelch-repeat_ARATH"/>
</dbReference>
<sequence length="429" mass="48782">MVLISETSDDGSTGGDHQIKKPKKEEDRNKKLKEKVQVSLPIPEELILRCFLLVRRCHHPSLSLVCRSFHSLMSKLYDDRLRLGYTENVLYAYVGFPPVENPSWYILHRKPYRNLPNTISLKLCKIDSLPPMPWGSTVVTIGSDIYVIGGRVGEKLLEDVGVGYNKPISGGRRGETSIRGGHAGERRISDVTHINCRFHEYRSLPSMKMARCRAAAGVIDGKIYVIGGRKVRTSDWVEVFDLKKQSWSSVPGPYPEAFGRGEFLTYAVMKEKIYCLDLTRNIHIYDPKESKWESWTHGPLSASWNDSSCVVDNLLFCINTSVYFLGWPIKIYDPEKKTWFYLQGLQGFPANGLFVDGYKMANFGGKLVILSADVHRLRRYDCRKREIWCIEIAWERKEDGTFWGKVESVAVVLTPAKTTSVDICGTVTV</sequence>
<dbReference type="AlphaFoldDB" id="A0A654EW39"/>
<dbReference type="InterPro" id="IPR057499">
    <property type="entry name" value="Kelch_FKB95"/>
</dbReference>
<feature type="domain" description="FKB95-like N-terminal Kelch" evidence="3">
    <location>
        <begin position="181"/>
        <end position="413"/>
    </location>
</feature>
<dbReference type="Proteomes" id="UP000426265">
    <property type="component" value="Unassembled WGS sequence"/>
</dbReference>
<accession>A0A654EW39</accession>